<dbReference type="PIRSF" id="PIRSF005917">
    <property type="entry name" value="MTase_YraL"/>
    <property type="match status" value="1"/>
</dbReference>
<dbReference type="HAMAP" id="MF_01877">
    <property type="entry name" value="16SrRNA_methyltr_I"/>
    <property type="match status" value="1"/>
</dbReference>
<proteinExistence type="inferred from homology"/>
<dbReference type="SUPFAM" id="SSF53790">
    <property type="entry name" value="Tetrapyrrole methylase"/>
    <property type="match status" value="1"/>
</dbReference>
<dbReference type="AlphaFoldDB" id="A0A4T9T5R2"/>
<comment type="subcellular location">
    <subcellularLocation>
        <location evidence="6">Cytoplasm</location>
    </subcellularLocation>
</comment>
<dbReference type="GO" id="GO:0070677">
    <property type="term" value="F:rRNA (cytosine-2'-O-)-methyltransferase activity"/>
    <property type="evidence" value="ECO:0007669"/>
    <property type="project" value="UniProtKB-UniRule"/>
</dbReference>
<comment type="function">
    <text evidence="6">Catalyzes the 2'-O-methylation of the ribose of cytidine 1402 (C1402) in 16S rRNA.</text>
</comment>
<name>A0A4T9T5R2_9ACTN</name>
<keyword evidence="3 6" id="KW-0489">Methyltransferase</keyword>
<accession>A0A4T9T5R2</accession>
<evidence type="ECO:0000256" key="6">
    <source>
        <dbReference type="HAMAP-Rule" id="MF_01877"/>
    </source>
</evidence>
<dbReference type="RefSeq" id="WP_136846208.1">
    <property type="nucleotide sequence ID" value="NZ_SSTM01000009.1"/>
</dbReference>
<sequence length="289" mass="30272">MSENGKLVIVPTPIGNLGDMTLRSLEALRAADAVCAEDTRVTGKLLAHFEVRKPLERLDEAMISAKAAAVMERVAAGEVVAYCSDAGMPGVSDPGLRLVAAAREAGVAVEVLPGASAAACAYVASGTVCPRFYFGGFFPRKGAEQCAVLEQLRGLDAALVFYESPNRLVTALKAVAEALPLRQVAVCRELTKLHEEVTRGTAVELAERFAARAAQPGGIRGEIALVIDAPNAAEGEAAAESAAASAQVRAADLATEGLRTKEIARRLAAEFGIPRNDAYEIAMRVQGEK</sequence>
<organism evidence="8 9">
    <name type="scientific">Parvibacter caecicola</name>
    <dbReference type="NCBI Taxonomy" id="747645"/>
    <lineage>
        <taxon>Bacteria</taxon>
        <taxon>Bacillati</taxon>
        <taxon>Actinomycetota</taxon>
        <taxon>Coriobacteriia</taxon>
        <taxon>Coriobacteriales</taxon>
        <taxon>Coriobacteriaceae</taxon>
        <taxon>Parvibacter</taxon>
    </lineage>
</organism>
<feature type="domain" description="Tetrapyrrole methylase" evidence="7">
    <location>
        <begin position="6"/>
        <end position="205"/>
    </location>
</feature>
<dbReference type="InterPro" id="IPR035996">
    <property type="entry name" value="4pyrrol_Methylase_sf"/>
</dbReference>
<evidence type="ECO:0000259" key="7">
    <source>
        <dbReference type="Pfam" id="PF00590"/>
    </source>
</evidence>
<reference evidence="8 9" key="1">
    <citation type="submission" date="2019-04" db="EMBL/GenBank/DDBJ databases">
        <title>Microbes associate with the intestines of laboratory mice.</title>
        <authorList>
            <person name="Navarre W."/>
            <person name="Wong E."/>
            <person name="Huang K.C."/>
            <person name="Tropini C."/>
            <person name="Ng K."/>
            <person name="Yu B."/>
        </authorList>
    </citation>
    <scope>NUCLEOTIDE SEQUENCE [LARGE SCALE GENOMIC DNA]</scope>
    <source>
        <strain evidence="8 9">NM48_B13</strain>
    </source>
</reference>
<evidence type="ECO:0000313" key="8">
    <source>
        <dbReference type="EMBL" id="TJW09463.1"/>
    </source>
</evidence>
<keyword evidence="9" id="KW-1185">Reference proteome</keyword>
<dbReference type="NCBIfam" id="TIGR00096">
    <property type="entry name" value="16S rRNA (cytidine(1402)-2'-O)-methyltransferase"/>
    <property type="match status" value="1"/>
</dbReference>
<keyword evidence="2 6" id="KW-0698">rRNA processing</keyword>
<dbReference type="PROSITE" id="PS01296">
    <property type="entry name" value="RSMI"/>
    <property type="match status" value="1"/>
</dbReference>
<dbReference type="InterPro" id="IPR014776">
    <property type="entry name" value="4pyrrole_Mease_sub2"/>
</dbReference>
<protein>
    <recommendedName>
        <fullName evidence="6">Ribosomal RNA small subunit methyltransferase I</fullName>
        <ecNumber evidence="6">2.1.1.198</ecNumber>
    </recommendedName>
    <alternativeName>
        <fullName evidence="6">16S rRNA 2'-O-ribose C1402 methyltransferase</fullName>
    </alternativeName>
    <alternativeName>
        <fullName evidence="6">rRNA (cytidine-2'-O-)-methyltransferase RsmI</fullName>
    </alternativeName>
</protein>
<dbReference type="InterPro" id="IPR014777">
    <property type="entry name" value="4pyrrole_Mease_sub1"/>
</dbReference>
<gene>
    <name evidence="6 8" type="primary">rsmI</name>
    <name evidence="8" type="ORF">E5982_09295</name>
</gene>
<comment type="similarity">
    <text evidence="6">Belongs to the methyltransferase superfamily. RsmI family.</text>
</comment>
<evidence type="ECO:0000313" key="9">
    <source>
        <dbReference type="Proteomes" id="UP000309454"/>
    </source>
</evidence>
<dbReference type="InterPro" id="IPR018063">
    <property type="entry name" value="SAM_MeTrfase_RsmI_CS"/>
</dbReference>
<evidence type="ECO:0000256" key="5">
    <source>
        <dbReference type="ARBA" id="ARBA00022691"/>
    </source>
</evidence>
<dbReference type="OrthoDB" id="9809084at2"/>
<dbReference type="Gene3D" id="3.30.950.10">
    <property type="entry name" value="Methyltransferase, Cobalt-precorrin-4 Transmethylase, Domain 2"/>
    <property type="match status" value="1"/>
</dbReference>
<dbReference type="GO" id="GO:0005737">
    <property type="term" value="C:cytoplasm"/>
    <property type="evidence" value="ECO:0007669"/>
    <property type="project" value="UniProtKB-SubCell"/>
</dbReference>
<dbReference type="CDD" id="cd11648">
    <property type="entry name" value="RsmI"/>
    <property type="match status" value="1"/>
</dbReference>
<evidence type="ECO:0000256" key="4">
    <source>
        <dbReference type="ARBA" id="ARBA00022679"/>
    </source>
</evidence>
<dbReference type="Pfam" id="PF00590">
    <property type="entry name" value="TP_methylase"/>
    <property type="match status" value="1"/>
</dbReference>
<dbReference type="PANTHER" id="PTHR46111:SF1">
    <property type="entry name" value="RIBOSOMAL RNA SMALL SUBUNIT METHYLTRANSFERASE I"/>
    <property type="match status" value="1"/>
</dbReference>
<dbReference type="EC" id="2.1.1.198" evidence="6"/>
<evidence type="ECO:0000256" key="2">
    <source>
        <dbReference type="ARBA" id="ARBA00022552"/>
    </source>
</evidence>
<dbReference type="EMBL" id="SSTM01000009">
    <property type="protein sequence ID" value="TJW09463.1"/>
    <property type="molecule type" value="Genomic_DNA"/>
</dbReference>
<comment type="catalytic activity">
    <reaction evidence="6">
        <text>cytidine(1402) in 16S rRNA + S-adenosyl-L-methionine = 2'-O-methylcytidine(1402) in 16S rRNA + S-adenosyl-L-homocysteine + H(+)</text>
        <dbReference type="Rhea" id="RHEA:42924"/>
        <dbReference type="Rhea" id="RHEA-COMP:10285"/>
        <dbReference type="Rhea" id="RHEA-COMP:10286"/>
        <dbReference type="ChEBI" id="CHEBI:15378"/>
        <dbReference type="ChEBI" id="CHEBI:57856"/>
        <dbReference type="ChEBI" id="CHEBI:59789"/>
        <dbReference type="ChEBI" id="CHEBI:74495"/>
        <dbReference type="ChEBI" id="CHEBI:82748"/>
        <dbReference type="EC" id="2.1.1.198"/>
    </reaction>
</comment>
<comment type="caution">
    <text evidence="8">The sequence shown here is derived from an EMBL/GenBank/DDBJ whole genome shotgun (WGS) entry which is preliminary data.</text>
</comment>
<evidence type="ECO:0000256" key="1">
    <source>
        <dbReference type="ARBA" id="ARBA00022490"/>
    </source>
</evidence>
<dbReference type="Proteomes" id="UP000309454">
    <property type="component" value="Unassembled WGS sequence"/>
</dbReference>
<dbReference type="InterPro" id="IPR000878">
    <property type="entry name" value="4pyrrol_Mease"/>
</dbReference>
<dbReference type="Gene3D" id="3.40.1010.10">
    <property type="entry name" value="Cobalt-precorrin-4 Transmethylase, Domain 1"/>
    <property type="match status" value="1"/>
</dbReference>
<keyword evidence="4 6" id="KW-0808">Transferase</keyword>
<dbReference type="PANTHER" id="PTHR46111">
    <property type="entry name" value="RIBOSOMAL RNA SMALL SUBUNIT METHYLTRANSFERASE I"/>
    <property type="match status" value="1"/>
</dbReference>
<keyword evidence="5 6" id="KW-0949">S-adenosyl-L-methionine</keyword>
<dbReference type="InterPro" id="IPR008189">
    <property type="entry name" value="rRNA_ssu_MeTfrase_I"/>
</dbReference>
<keyword evidence="1 6" id="KW-0963">Cytoplasm</keyword>
<evidence type="ECO:0000256" key="3">
    <source>
        <dbReference type="ARBA" id="ARBA00022603"/>
    </source>
</evidence>